<evidence type="ECO:0000256" key="1">
    <source>
        <dbReference type="ARBA" id="ARBA00022603"/>
    </source>
</evidence>
<keyword evidence="1 4" id="KW-0489">Methyltransferase</keyword>
<dbReference type="STRING" id="463014.BAU07_15035"/>
<sequence>MKHIASRDNPLFKALHRVAAAAGRREAQVLLDGVHLCQAWLARHGPPVRALFDAARLDHPEIAALVRAVPDGVCTSLDTRLLHGLASVESDQGVVFLVQPPQPVLPDRIDENCLLLDRVQDPGNVGTLLRTCAAAGIRRVLLSEGCAAAWSPKVLRSAQGAHFALALHERVALQPALVRLDVPLVATALEDAVSLYDAELPPRCAWVFGHEGQGVSAELLRAAALRVRIPHDTAAVESLNVAAATAICLFEHRRRCMKGEAASTARTT</sequence>
<dbReference type="Pfam" id="PF00588">
    <property type="entry name" value="SpoU_methylase"/>
    <property type="match status" value="1"/>
</dbReference>
<dbReference type="PANTHER" id="PTHR43191:SF2">
    <property type="entry name" value="RRNA METHYLTRANSFERASE 3, MITOCHONDRIAL"/>
    <property type="match status" value="1"/>
</dbReference>
<dbReference type="GO" id="GO:0008173">
    <property type="term" value="F:RNA methyltransferase activity"/>
    <property type="evidence" value="ECO:0007669"/>
    <property type="project" value="InterPro"/>
</dbReference>
<dbReference type="RefSeq" id="WP_066659185.1">
    <property type="nucleotide sequence ID" value="NZ_CBCSCL010000009.1"/>
</dbReference>
<evidence type="ECO:0000256" key="2">
    <source>
        <dbReference type="ARBA" id="ARBA00022679"/>
    </source>
</evidence>
<dbReference type="GO" id="GO:0032259">
    <property type="term" value="P:methylation"/>
    <property type="evidence" value="ECO:0007669"/>
    <property type="project" value="UniProtKB-KW"/>
</dbReference>
<dbReference type="GO" id="GO:0003723">
    <property type="term" value="F:RNA binding"/>
    <property type="evidence" value="ECO:0007669"/>
    <property type="project" value="InterPro"/>
</dbReference>
<dbReference type="InterPro" id="IPR029026">
    <property type="entry name" value="tRNA_m1G_MTases_N"/>
</dbReference>
<dbReference type="InterPro" id="IPR029028">
    <property type="entry name" value="Alpha/beta_knot_MTases"/>
</dbReference>
<reference evidence="4 5" key="1">
    <citation type="submission" date="2016-06" db="EMBL/GenBank/DDBJ databases">
        <title>Complete genome sequences of Bordetella bronchialis and Bordetella flabilis.</title>
        <authorList>
            <person name="LiPuma J.J."/>
            <person name="Spilker T."/>
        </authorList>
    </citation>
    <scope>NUCLEOTIDE SEQUENCE [LARGE SCALE GENOMIC DNA]</scope>
    <source>
        <strain evidence="4 5">AU10664</strain>
    </source>
</reference>
<dbReference type="Gene3D" id="3.30.1330.30">
    <property type="match status" value="1"/>
</dbReference>
<organism evidence="4 5">
    <name type="scientific">Bordetella flabilis</name>
    <dbReference type="NCBI Taxonomy" id="463014"/>
    <lineage>
        <taxon>Bacteria</taxon>
        <taxon>Pseudomonadati</taxon>
        <taxon>Pseudomonadota</taxon>
        <taxon>Betaproteobacteria</taxon>
        <taxon>Burkholderiales</taxon>
        <taxon>Alcaligenaceae</taxon>
        <taxon>Bordetella</taxon>
    </lineage>
</organism>
<proteinExistence type="predicted"/>
<dbReference type="KEGG" id="bfz:BAU07_15035"/>
<protein>
    <submittedName>
        <fullName evidence="4">RNA methyltransferase</fullName>
    </submittedName>
</protein>
<keyword evidence="5" id="KW-1185">Reference proteome</keyword>
<dbReference type="Gene3D" id="3.40.1280.10">
    <property type="match status" value="1"/>
</dbReference>
<dbReference type="Proteomes" id="UP000091926">
    <property type="component" value="Chromosome"/>
</dbReference>
<dbReference type="InterPro" id="IPR029064">
    <property type="entry name" value="Ribosomal_eL30-like_sf"/>
</dbReference>
<evidence type="ECO:0000313" key="4">
    <source>
        <dbReference type="EMBL" id="ANN78237.1"/>
    </source>
</evidence>
<dbReference type="GO" id="GO:0006396">
    <property type="term" value="P:RNA processing"/>
    <property type="evidence" value="ECO:0007669"/>
    <property type="project" value="InterPro"/>
</dbReference>
<dbReference type="InterPro" id="IPR001537">
    <property type="entry name" value="SpoU_MeTrfase"/>
</dbReference>
<keyword evidence="2 4" id="KW-0808">Transferase</keyword>
<evidence type="ECO:0000313" key="5">
    <source>
        <dbReference type="Proteomes" id="UP000091926"/>
    </source>
</evidence>
<feature type="domain" description="tRNA/rRNA methyltransferase SpoU type" evidence="3">
    <location>
        <begin position="113"/>
        <end position="250"/>
    </location>
</feature>
<accession>A0A193GDX8</accession>
<dbReference type="PANTHER" id="PTHR43191">
    <property type="entry name" value="RRNA METHYLTRANSFERASE 3"/>
    <property type="match status" value="1"/>
</dbReference>
<evidence type="ECO:0000259" key="3">
    <source>
        <dbReference type="Pfam" id="PF00588"/>
    </source>
</evidence>
<dbReference type="InterPro" id="IPR051259">
    <property type="entry name" value="rRNA_Methyltransferase"/>
</dbReference>
<dbReference type="SUPFAM" id="SSF75217">
    <property type="entry name" value="alpha/beta knot"/>
    <property type="match status" value="1"/>
</dbReference>
<dbReference type="EMBL" id="CP016172">
    <property type="protein sequence ID" value="ANN78237.1"/>
    <property type="molecule type" value="Genomic_DNA"/>
</dbReference>
<dbReference type="SUPFAM" id="SSF55315">
    <property type="entry name" value="L30e-like"/>
    <property type="match status" value="1"/>
</dbReference>
<dbReference type="OrthoDB" id="9794400at2"/>
<name>A0A193GDX8_9BORD</name>
<gene>
    <name evidence="4" type="ORF">BAU07_15035</name>
</gene>
<dbReference type="CDD" id="cd18095">
    <property type="entry name" value="SpoU-like_rRNA-MTase"/>
    <property type="match status" value="1"/>
</dbReference>
<dbReference type="AlphaFoldDB" id="A0A193GDX8"/>